<dbReference type="Gene3D" id="2.60.40.10">
    <property type="entry name" value="Immunoglobulins"/>
    <property type="match status" value="1"/>
</dbReference>
<dbReference type="PROSITE" id="PS51257">
    <property type="entry name" value="PROKAR_LIPOPROTEIN"/>
    <property type="match status" value="1"/>
</dbReference>
<reference evidence="3 4" key="1">
    <citation type="submission" date="2017-05" db="EMBL/GenBank/DDBJ databases">
        <authorList>
            <person name="Varghese N."/>
            <person name="Submissions S."/>
        </authorList>
    </citation>
    <scope>NUCLEOTIDE SEQUENCE [LARGE SCALE GENOMIC DNA]</scope>
    <source>
        <strain evidence="3 4">DSM 15360</strain>
    </source>
</reference>
<keyword evidence="1" id="KW-0732">Signal</keyword>
<dbReference type="RefSeq" id="WP_283411926.1">
    <property type="nucleotide sequence ID" value="NZ_FXUA01000002.1"/>
</dbReference>
<dbReference type="InterPro" id="IPR025491">
    <property type="entry name" value="DUF4382"/>
</dbReference>
<keyword evidence="4" id="KW-1185">Reference proteome</keyword>
<evidence type="ECO:0000256" key="1">
    <source>
        <dbReference type="SAM" id="SignalP"/>
    </source>
</evidence>
<name>A0ABY1NKX2_9BACT</name>
<proteinExistence type="predicted"/>
<dbReference type="SUPFAM" id="SSF49452">
    <property type="entry name" value="Starch-binding domain-like"/>
    <property type="match status" value="1"/>
</dbReference>
<gene>
    <name evidence="3" type="ORF">SAMN06265367_102115</name>
</gene>
<accession>A0ABY1NKX2</accession>
<organism evidence="3 4">
    <name type="scientific">Algoriphagus winogradskyi</name>
    <dbReference type="NCBI Taxonomy" id="237017"/>
    <lineage>
        <taxon>Bacteria</taxon>
        <taxon>Pseudomonadati</taxon>
        <taxon>Bacteroidota</taxon>
        <taxon>Cytophagia</taxon>
        <taxon>Cytophagales</taxon>
        <taxon>Cyclobacteriaceae</taxon>
        <taxon>Algoriphagus</taxon>
    </lineage>
</organism>
<evidence type="ECO:0000313" key="4">
    <source>
        <dbReference type="Proteomes" id="UP001157915"/>
    </source>
</evidence>
<dbReference type="InterPro" id="IPR013783">
    <property type="entry name" value="Ig-like_fold"/>
</dbReference>
<feature type="chain" id="PRO_5045188180" description="DUF4382 domain-containing protein" evidence="1">
    <location>
        <begin position="23"/>
        <end position="274"/>
    </location>
</feature>
<dbReference type="Proteomes" id="UP001157915">
    <property type="component" value="Unassembled WGS sequence"/>
</dbReference>
<feature type="signal peptide" evidence="1">
    <location>
        <begin position="1"/>
        <end position="22"/>
    </location>
</feature>
<protein>
    <recommendedName>
        <fullName evidence="2">DUF4382 domain-containing protein</fullName>
    </recommendedName>
</protein>
<evidence type="ECO:0000259" key="2">
    <source>
        <dbReference type="Pfam" id="PF14321"/>
    </source>
</evidence>
<dbReference type="InterPro" id="IPR013784">
    <property type="entry name" value="Carb-bd-like_fold"/>
</dbReference>
<comment type="caution">
    <text evidence="3">The sequence shown here is derived from an EMBL/GenBank/DDBJ whole genome shotgun (WGS) entry which is preliminary data.</text>
</comment>
<dbReference type="Pfam" id="PF14321">
    <property type="entry name" value="DUF4382"/>
    <property type="match status" value="1"/>
</dbReference>
<feature type="domain" description="DUF4382" evidence="2">
    <location>
        <begin position="32"/>
        <end position="182"/>
    </location>
</feature>
<dbReference type="EMBL" id="FXUA01000002">
    <property type="protein sequence ID" value="SMP12420.1"/>
    <property type="molecule type" value="Genomic_DNA"/>
</dbReference>
<sequence length="274" mass="30145">MKNIFSYLLIACWAVFSMSCSSDDENPSGESARVNILLVDAPASYDEVWVEVLAVRVKIDEDGIEDDDIDDDDESSWVEIIYDGSQPINLLELTGGTSEHLGTENFPEGEIDQIRLILGENNYVIKDGQRFDMKTPSAQQSGLKIKVDEYIEGGMSYDLVIDFDAAKSIVEAGNSGQIILKPVLRAYLDEVSTGIMGQVLPLEAQPVQVTVEGEGESMNTYVDANGNYKITGLDEGVYKITFTPNDSYEIVMVEGIIVEDEMVTTVTSQVLPEN</sequence>
<evidence type="ECO:0000313" key="3">
    <source>
        <dbReference type="EMBL" id="SMP12420.1"/>
    </source>
</evidence>